<reference evidence="10" key="1">
    <citation type="submission" date="2023-03" db="EMBL/GenBank/DDBJ databases">
        <title>Mating type loci evolution in Malassezia.</title>
        <authorList>
            <person name="Coelho M.A."/>
        </authorList>
    </citation>
    <scope>NUCLEOTIDE SEQUENCE</scope>
    <source>
        <strain evidence="10">CBS 11721</strain>
    </source>
</reference>
<name>A0AAF0F247_9BASI</name>
<comment type="subcellular location">
    <subcellularLocation>
        <location evidence="1 8">Nucleus</location>
    </subcellularLocation>
</comment>
<dbReference type="HAMAP" id="MF_03226">
    <property type="entry name" value="YJU2"/>
    <property type="match status" value="1"/>
</dbReference>
<dbReference type="InterPro" id="IPR043701">
    <property type="entry name" value="Yju2"/>
</dbReference>
<evidence type="ECO:0000256" key="8">
    <source>
        <dbReference type="HAMAP-Rule" id="MF_03226"/>
    </source>
</evidence>
<feature type="binding site" evidence="8">
    <location>
        <position position="80"/>
    </location>
    <ligand>
        <name>Zn(2+)</name>
        <dbReference type="ChEBI" id="CHEBI:29105"/>
    </ligand>
</feature>
<dbReference type="AlphaFoldDB" id="A0AAF0F247"/>
<comment type="similarity">
    <text evidence="8">Belongs to the CWC16 family. YJU2 subfamily.</text>
</comment>
<proteinExistence type="inferred from homology"/>
<keyword evidence="2" id="KW-0507">mRNA processing</keyword>
<evidence type="ECO:0000313" key="11">
    <source>
        <dbReference type="Proteomes" id="UP001219933"/>
    </source>
</evidence>
<feature type="region of interest" description="Disordered" evidence="9">
    <location>
        <begin position="183"/>
        <end position="277"/>
    </location>
</feature>
<keyword evidence="4 8" id="KW-0747">Spliceosome</keyword>
<dbReference type="GO" id="GO:0071006">
    <property type="term" value="C:U2-type catalytic step 1 spliceosome"/>
    <property type="evidence" value="ECO:0007669"/>
    <property type="project" value="UniProtKB-UniRule"/>
</dbReference>
<feature type="binding site" evidence="8">
    <location>
        <position position="46"/>
    </location>
    <ligand>
        <name>Zn(2+)</name>
        <dbReference type="ChEBI" id="CHEBI:29105"/>
    </ligand>
</feature>
<evidence type="ECO:0000256" key="2">
    <source>
        <dbReference type="ARBA" id="ARBA00022664"/>
    </source>
</evidence>
<dbReference type="GO" id="GO:0046872">
    <property type="term" value="F:metal ion binding"/>
    <property type="evidence" value="ECO:0007669"/>
    <property type="project" value="UniProtKB-KW"/>
</dbReference>
<dbReference type="InterPro" id="IPR007590">
    <property type="entry name" value="Saf4/Yju2"/>
</dbReference>
<feature type="region of interest" description="Disordered" evidence="9">
    <location>
        <begin position="300"/>
        <end position="328"/>
    </location>
</feature>
<evidence type="ECO:0000256" key="1">
    <source>
        <dbReference type="ARBA" id="ARBA00004123"/>
    </source>
</evidence>
<dbReference type="Pfam" id="PF04502">
    <property type="entry name" value="Saf4_Yju2"/>
    <property type="match status" value="1"/>
</dbReference>
<dbReference type="GO" id="GO:0000349">
    <property type="term" value="P:generation of catalytic spliceosome for first transesterification step"/>
    <property type="evidence" value="ECO:0007669"/>
    <property type="project" value="UniProtKB-UniRule"/>
</dbReference>
<evidence type="ECO:0000256" key="3">
    <source>
        <dbReference type="ARBA" id="ARBA00022723"/>
    </source>
</evidence>
<sequence length="328" mass="36686">MAERKSVNRYYPPDYDPNKIQHRKKAKGGQLTVRLAAPYSMRCTTCGEFIYKGKKFNARKEFAKGEDYLGIKILRFYIRCPHCTSEITFKTDPKNTDYAAEHGATRNYEPWRQNVIPDEEDPIERLMKQENGEEEDVDPVLALEQRQQESQREMEIMDALQEIRARNARLDKADTDTLLQSVVHGKRKMEPQTEEEIEQQKADEEDEEIVRRVFRREILPDAEAQPDVEAPTQSAAKAAPAQSAAEETESQSAPADTAAVASPAPPADSAEPGTPSATVVVKQLAGAAPTATSLLSEGAREHLASLSKPKVPSKRRRQNAFGVVPKRA</sequence>
<organism evidence="10 11">
    <name type="scientific">Malassezia cuniculi</name>
    <dbReference type="NCBI Taxonomy" id="948313"/>
    <lineage>
        <taxon>Eukaryota</taxon>
        <taxon>Fungi</taxon>
        <taxon>Dikarya</taxon>
        <taxon>Basidiomycota</taxon>
        <taxon>Ustilaginomycotina</taxon>
        <taxon>Malasseziomycetes</taxon>
        <taxon>Malasseziales</taxon>
        <taxon>Malasseziaceae</taxon>
        <taxon>Malassezia</taxon>
    </lineage>
</organism>
<feature type="compositionally biased region" description="Acidic residues" evidence="9">
    <location>
        <begin position="192"/>
        <end position="208"/>
    </location>
</feature>
<feature type="compositionally biased region" description="Low complexity" evidence="9">
    <location>
        <begin position="229"/>
        <end position="270"/>
    </location>
</feature>
<dbReference type="PANTHER" id="PTHR12111:SF1">
    <property type="entry name" value="SPLICING FACTOR YJU2"/>
    <property type="match status" value="1"/>
</dbReference>
<accession>A0AAF0F247</accession>
<evidence type="ECO:0000256" key="9">
    <source>
        <dbReference type="SAM" id="MobiDB-lite"/>
    </source>
</evidence>
<keyword evidence="5 8" id="KW-0862">Zinc</keyword>
<feature type="compositionally biased region" description="Basic and acidic residues" evidence="9">
    <location>
        <begin position="209"/>
        <end position="219"/>
    </location>
</feature>
<keyword evidence="3 8" id="KW-0479">Metal-binding</keyword>
<comment type="function">
    <text evidence="8">Part of the spliceosome which catalyzes two sequential transesterification reactions, first the excision of the non-coding intron from pre-mRNA and then the ligation of the coding exons to form the mature mRNA. Plays a role in stabilizing the structure of the spliceosome catalytic core and docking of the branch helix into the active site, producing 5'-exon and lariat intron-3'-intermediates.</text>
</comment>
<feature type="binding site" evidence="8">
    <location>
        <position position="83"/>
    </location>
    <ligand>
        <name>Zn(2+)</name>
        <dbReference type="ChEBI" id="CHEBI:29105"/>
    </ligand>
</feature>
<keyword evidence="6" id="KW-0508">mRNA splicing</keyword>
<dbReference type="PANTHER" id="PTHR12111">
    <property type="entry name" value="SPLICING FACTOR YJU2"/>
    <property type="match status" value="1"/>
</dbReference>
<comment type="subunit">
    <text evidence="8">Component of the spliceosome. Present in the activated B complex, the catalytically activated B* complex which catalyzes the branching, the catalytic step 1 C complex catalyzing the exon ligation, and the postcatalytic P complex containing the ligated exons (mRNA) and the excised lariat intron.</text>
</comment>
<dbReference type="Proteomes" id="UP001219933">
    <property type="component" value="Chromosome 5"/>
</dbReference>
<evidence type="ECO:0000256" key="7">
    <source>
        <dbReference type="ARBA" id="ARBA00023242"/>
    </source>
</evidence>
<dbReference type="EMBL" id="CP119881">
    <property type="protein sequence ID" value="WFD36833.1"/>
    <property type="molecule type" value="Genomic_DNA"/>
</dbReference>
<keyword evidence="11" id="KW-1185">Reference proteome</keyword>
<feature type="binding site" evidence="8">
    <location>
        <position position="43"/>
    </location>
    <ligand>
        <name>Zn(2+)</name>
        <dbReference type="ChEBI" id="CHEBI:29105"/>
    </ligand>
</feature>
<evidence type="ECO:0000256" key="4">
    <source>
        <dbReference type="ARBA" id="ARBA00022728"/>
    </source>
</evidence>
<evidence type="ECO:0000256" key="5">
    <source>
        <dbReference type="ARBA" id="ARBA00022833"/>
    </source>
</evidence>
<gene>
    <name evidence="10" type="primary">cwf16</name>
    <name evidence="10" type="ORF">MCUN1_003723</name>
</gene>
<evidence type="ECO:0000256" key="6">
    <source>
        <dbReference type="ARBA" id="ARBA00023187"/>
    </source>
</evidence>
<protein>
    <recommendedName>
        <fullName evidence="8">Splicing factor YJU2</fullName>
    </recommendedName>
</protein>
<evidence type="ECO:0000313" key="10">
    <source>
        <dbReference type="EMBL" id="WFD36833.1"/>
    </source>
</evidence>
<keyword evidence="7 8" id="KW-0539">Nucleus</keyword>